<dbReference type="KEGG" id="gacu:117542743"/>
<reference evidence="6" key="1">
    <citation type="submission" date="2025-08" db="UniProtKB">
        <authorList>
            <consortium name="RefSeq"/>
        </authorList>
    </citation>
    <scope>IDENTIFICATION</scope>
</reference>
<keyword evidence="2" id="KW-0472">Membrane</keyword>
<dbReference type="GeneID" id="117542743"/>
<protein>
    <submittedName>
        <fullName evidence="6">Uncharacterized protein LOC117542743</fullName>
    </submittedName>
</protein>
<dbReference type="InterPro" id="IPR013106">
    <property type="entry name" value="Ig_V-set"/>
</dbReference>
<evidence type="ECO:0000313" key="5">
    <source>
        <dbReference type="Proteomes" id="UP000515161"/>
    </source>
</evidence>
<dbReference type="PANTHER" id="PTHR14334">
    <property type="entry name" value="B-CELL ANTIGEN RECEPTOR COMPLEX-ASSOCIATED PROTEIN"/>
    <property type="match status" value="1"/>
</dbReference>
<dbReference type="CDD" id="cd00099">
    <property type="entry name" value="IgV"/>
    <property type="match status" value="1"/>
</dbReference>
<feature type="chain" id="PRO_5027976884" evidence="3">
    <location>
        <begin position="18"/>
        <end position="226"/>
    </location>
</feature>
<dbReference type="GO" id="GO:0050853">
    <property type="term" value="P:B cell receptor signaling pathway"/>
    <property type="evidence" value="ECO:0007669"/>
    <property type="project" value="TreeGrafter"/>
</dbReference>
<dbReference type="OrthoDB" id="10012075at2759"/>
<dbReference type="GO" id="GO:0030183">
    <property type="term" value="P:B cell differentiation"/>
    <property type="evidence" value="ECO:0007669"/>
    <property type="project" value="TreeGrafter"/>
</dbReference>
<organism evidence="5 6">
    <name type="scientific">Gymnodraco acuticeps</name>
    <name type="common">Antarctic dragonfish</name>
    <dbReference type="NCBI Taxonomy" id="8218"/>
    <lineage>
        <taxon>Eukaryota</taxon>
        <taxon>Metazoa</taxon>
        <taxon>Chordata</taxon>
        <taxon>Craniata</taxon>
        <taxon>Vertebrata</taxon>
        <taxon>Euteleostomi</taxon>
        <taxon>Actinopterygii</taxon>
        <taxon>Neopterygii</taxon>
        <taxon>Teleostei</taxon>
        <taxon>Neoteleostei</taxon>
        <taxon>Acanthomorphata</taxon>
        <taxon>Eupercaria</taxon>
        <taxon>Perciformes</taxon>
        <taxon>Notothenioidei</taxon>
        <taxon>Bathydraconidae</taxon>
        <taxon>Gymnodraco</taxon>
    </lineage>
</organism>
<keyword evidence="3" id="KW-0732">Signal</keyword>
<proteinExistence type="predicted"/>
<dbReference type="GO" id="GO:0009897">
    <property type="term" value="C:external side of plasma membrane"/>
    <property type="evidence" value="ECO:0007669"/>
    <property type="project" value="TreeGrafter"/>
</dbReference>
<feature type="signal peptide" evidence="3">
    <location>
        <begin position="1"/>
        <end position="17"/>
    </location>
</feature>
<keyword evidence="2" id="KW-1133">Transmembrane helix</keyword>
<dbReference type="InterPro" id="IPR013783">
    <property type="entry name" value="Ig-like_fold"/>
</dbReference>
<dbReference type="Gene3D" id="2.60.40.10">
    <property type="entry name" value="Immunoglobulins"/>
    <property type="match status" value="1"/>
</dbReference>
<keyword evidence="1" id="KW-0393">Immunoglobulin domain</keyword>
<dbReference type="InterPro" id="IPR003599">
    <property type="entry name" value="Ig_sub"/>
</dbReference>
<evidence type="ECO:0000256" key="1">
    <source>
        <dbReference type="ARBA" id="ARBA00023319"/>
    </source>
</evidence>
<name>A0A6P8TQP1_GYMAC</name>
<dbReference type="PROSITE" id="PS50835">
    <property type="entry name" value="IG_LIKE"/>
    <property type="match status" value="1"/>
</dbReference>
<keyword evidence="5" id="KW-1185">Reference proteome</keyword>
<dbReference type="RefSeq" id="XP_034066468.1">
    <property type="nucleotide sequence ID" value="XM_034210577.1"/>
</dbReference>
<feature type="domain" description="Ig-like" evidence="4">
    <location>
        <begin position="26"/>
        <end position="106"/>
    </location>
</feature>
<dbReference type="GO" id="GO:0019815">
    <property type="term" value="C:B cell receptor complex"/>
    <property type="evidence" value="ECO:0007669"/>
    <property type="project" value="TreeGrafter"/>
</dbReference>
<evidence type="ECO:0000256" key="3">
    <source>
        <dbReference type="SAM" id="SignalP"/>
    </source>
</evidence>
<dbReference type="AlphaFoldDB" id="A0A6P8TQP1"/>
<keyword evidence="2" id="KW-0812">Transmembrane</keyword>
<evidence type="ECO:0000259" key="4">
    <source>
        <dbReference type="PROSITE" id="PS50835"/>
    </source>
</evidence>
<dbReference type="InterPro" id="IPR036179">
    <property type="entry name" value="Ig-like_dom_sf"/>
</dbReference>
<sequence length="226" mass="25339">MRLLLCSLLLASHCALSSRSVSSGTSDVTQSPDFSVTEGETVNITCCWPLEIGRVRVNWMKHDTQFGSFNLKNLSQGSPQKETSKCSNLTLINVTREDSGTYICRVIVEIPFLTIKEGNGTVITVVDNTEVNSTRGQDIPFMERPVIICLAVVTPLLLITLLCFCCLRRRQARTARVIYEVPHIDSEEVEMDKHSTSSSTGSSQWCQVPVYESFDYFERVENKESE</sequence>
<dbReference type="SUPFAM" id="SSF48726">
    <property type="entry name" value="Immunoglobulin"/>
    <property type="match status" value="1"/>
</dbReference>
<evidence type="ECO:0000256" key="2">
    <source>
        <dbReference type="SAM" id="Phobius"/>
    </source>
</evidence>
<dbReference type="InParanoid" id="A0A6P8TQP1"/>
<gene>
    <name evidence="6" type="primary">LOC117542743</name>
</gene>
<dbReference type="SMART" id="SM00409">
    <property type="entry name" value="IG"/>
    <property type="match status" value="1"/>
</dbReference>
<dbReference type="Proteomes" id="UP000515161">
    <property type="component" value="Unplaced"/>
</dbReference>
<dbReference type="InterPro" id="IPR007110">
    <property type="entry name" value="Ig-like_dom"/>
</dbReference>
<feature type="transmembrane region" description="Helical" evidence="2">
    <location>
        <begin position="145"/>
        <end position="167"/>
    </location>
</feature>
<accession>A0A6P8TQP1</accession>
<evidence type="ECO:0000313" key="6">
    <source>
        <dbReference type="RefSeq" id="XP_034066468.1"/>
    </source>
</evidence>
<dbReference type="Pfam" id="PF07686">
    <property type="entry name" value="V-set"/>
    <property type="match status" value="1"/>
</dbReference>